<dbReference type="HOGENOM" id="CLU_918896_0_0_1"/>
<reference evidence="3" key="1">
    <citation type="submission" date="2011-05" db="EMBL/GenBank/DDBJ databases">
        <title>The genome sequence of Vittaforma corneae strain ATCC 50505.</title>
        <authorList>
            <consortium name="The Broad Institute Genome Sequencing Platform"/>
            <person name="Cuomo C."/>
            <person name="Didier E."/>
            <person name="Bowers L."/>
            <person name="Young S.K."/>
            <person name="Zeng Q."/>
            <person name="Gargeya S."/>
            <person name="Fitzgerald M."/>
            <person name="Haas B."/>
            <person name="Abouelleil A."/>
            <person name="Alvarado L."/>
            <person name="Arachchi H.M."/>
            <person name="Berlin A."/>
            <person name="Chapman S.B."/>
            <person name="Gearin G."/>
            <person name="Goldberg J."/>
            <person name="Griggs A."/>
            <person name="Gujja S."/>
            <person name="Hansen M."/>
            <person name="Heiman D."/>
            <person name="Howarth C."/>
            <person name="Larimer J."/>
            <person name="Lui A."/>
            <person name="MacDonald P.J.P."/>
            <person name="McCowen C."/>
            <person name="Montmayeur A."/>
            <person name="Murphy C."/>
            <person name="Neiman D."/>
            <person name="Pearson M."/>
            <person name="Priest M."/>
            <person name="Roberts A."/>
            <person name="Saif S."/>
            <person name="Shea T."/>
            <person name="Sisk P."/>
            <person name="Stolte C."/>
            <person name="Sykes S."/>
            <person name="Wortman J."/>
            <person name="Nusbaum C."/>
            <person name="Birren B."/>
        </authorList>
    </citation>
    <scope>NUCLEOTIDE SEQUENCE [LARGE SCALE GENOMIC DNA]</scope>
    <source>
        <strain evidence="3">ATCC 50505</strain>
    </source>
</reference>
<keyword evidence="1" id="KW-0812">Transmembrane</keyword>
<dbReference type="GeneID" id="19882554"/>
<proteinExistence type="predicted"/>
<dbReference type="EMBL" id="JH370149">
    <property type="protein sequence ID" value="ELA41145.1"/>
    <property type="molecule type" value="Genomic_DNA"/>
</dbReference>
<keyword evidence="3" id="KW-1185">Reference proteome</keyword>
<evidence type="ECO:0000256" key="1">
    <source>
        <dbReference type="SAM" id="Phobius"/>
    </source>
</evidence>
<dbReference type="Proteomes" id="UP000011082">
    <property type="component" value="Unassembled WGS sequence"/>
</dbReference>
<feature type="transmembrane region" description="Helical" evidence="1">
    <location>
        <begin position="197"/>
        <end position="215"/>
    </location>
</feature>
<feature type="transmembrane region" description="Helical" evidence="1">
    <location>
        <begin position="260"/>
        <end position="280"/>
    </location>
</feature>
<sequence>MKKRGNIKANLSPNRFPIVEFITHIAFYGTRLILYTTARGTSFKTLNHVVASASAIIIGYVFSLFLLAFVLYNLLKENTYGYCLAAVMMLHNFLLSITILMLMRVDIRIKRRYWIAGLMISTSYILEMFITIFFIYKKRKESNKAVFRNIGADPAINDMFSIRQRLQTFGSIDLFIAIVIAKNLYLPPQIFSFKFEHITIAILALTVLQHVFVYAKFHDEDITQRKMAIVITIVKAVVAALLIVLIAANYTSSEYLTRVIKIMLCTDLLVLTLVFLYYLWKDMKNFGKGLKKHILFRTRELTL</sequence>
<evidence type="ECO:0000313" key="3">
    <source>
        <dbReference type="Proteomes" id="UP000011082"/>
    </source>
</evidence>
<feature type="transmembrane region" description="Helical" evidence="1">
    <location>
        <begin position="82"/>
        <end position="102"/>
    </location>
</feature>
<feature type="transmembrane region" description="Helical" evidence="1">
    <location>
        <begin position="21"/>
        <end position="38"/>
    </location>
</feature>
<dbReference type="AlphaFoldDB" id="L2GKZ0"/>
<gene>
    <name evidence="2" type="ORF">VICG_01844</name>
</gene>
<accession>L2GKZ0</accession>
<organism evidence="2 3">
    <name type="scientific">Vittaforma corneae (strain ATCC 50505)</name>
    <name type="common">Microsporidian parasite</name>
    <name type="synonym">Nosema corneum</name>
    <dbReference type="NCBI Taxonomy" id="993615"/>
    <lineage>
        <taxon>Eukaryota</taxon>
        <taxon>Fungi</taxon>
        <taxon>Fungi incertae sedis</taxon>
        <taxon>Microsporidia</taxon>
        <taxon>Nosematidae</taxon>
        <taxon>Vittaforma</taxon>
    </lineage>
</organism>
<keyword evidence="1" id="KW-1133">Transmembrane helix</keyword>
<dbReference type="VEuPathDB" id="MicrosporidiaDB:VICG_01844"/>
<feature type="transmembrane region" description="Helical" evidence="1">
    <location>
        <begin position="50"/>
        <end position="75"/>
    </location>
</feature>
<evidence type="ECO:0000313" key="2">
    <source>
        <dbReference type="EMBL" id="ELA41145.1"/>
    </source>
</evidence>
<feature type="transmembrane region" description="Helical" evidence="1">
    <location>
        <begin position="166"/>
        <end position="185"/>
    </location>
</feature>
<keyword evidence="1" id="KW-0472">Membrane</keyword>
<feature type="transmembrane region" description="Helical" evidence="1">
    <location>
        <begin position="114"/>
        <end position="136"/>
    </location>
</feature>
<name>L2GKZ0_VITCO</name>
<feature type="transmembrane region" description="Helical" evidence="1">
    <location>
        <begin position="227"/>
        <end position="248"/>
    </location>
</feature>
<protein>
    <submittedName>
        <fullName evidence="2">Uncharacterized protein</fullName>
    </submittedName>
</protein>
<dbReference type="RefSeq" id="XP_007605289.1">
    <property type="nucleotide sequence ID" value="XM_007605227.1"/>
</dbReference>
<dbReference type="InParanoid" id="L2GKZ0"/>